<proteinExistence type="predicted"/>
<name>A0A1Q9BQN7_SYMMI</name>
<keyword evidence="2" id="KW-1185">Reference proteome</keyword>
<comment type="caution">
    <text evidence="1">The sequence shown here is derived from an EMBL/GenBank/DDBJ whole genome shotgun (WGS) entry which is preliminary data.</text>
</comment>
<sequence length="31" mass="3283">TFNVPEEESIDKIAPKIFSAVEKTVAAYGAG</sequence>
<accession>A0A1Q9BQN7</accession>
<feature type="non-terminal residue" evidence="1">
    <location>
        <position position="1"/>
    </location>
</feature>
<reference evidence="1 2" key="1">
    <citation type="submission" date="2016-02" db="EMBL/GenBank/DDBJ databases">
        <title>Genome analysis of coral dinoflagellate symbionts highlights evolutionary adaptations to a symbiotic lifestyle.</title>
        <authorList>
            <person name="Aranda M."/>
            <person name="Li Y."/>
            <person name="Liew Y.J."/>
            <person name="Baumgarten S."/>
            <person name="Simakov O."/>
            <person name="Wilson M."/>
            <person name="Piel J."/>
            <person name="Ashoor H."/>
            <person name="Bougouffa S."/>
            <person name="Bajic V.B."/>
            <person name="Ryu T."/>
            <person name="Ravasi T."/>
            <person name="Bayer T."/>
            <person name="Micklem G."/>
            <person name="Kim H."/>
            <person name="Bhak J."/>
            <person name="Lajeunesse T.C."/>
            <person name="Voolstra C.R."/>
        </authorList>
    </citation>
    <scope>NUCLEOTIDE SEQUENCE [LARGE SCALE GENOMIC DNA]</scope>
    <source>
        <strain evidence="1 2">CCMP2467</strain>
    </source>
</reference>
<gene>
    <name evidence="1" type="ORF">AK812_SmicGene47936</name>
</gene>
<dbReference type="EMBL" id="LSRX01006698">
    <property type="protein sequence ID" value="OLP73007.1"/>
    <property type="molecule type" value="Genomic_DNA"/>
</dbReference>
<evidence type="ECO:0000313" key="1">
    <source>
        <dbReference type="EMBL" id="OLP73007.1"/>
    </source>
</evidence>
<feature type="non-terminal residue" evidence="1">
    <location>
        <position position="31"/>
    </location>
</feature>
<evidence type="ECO:0000313" key="2">
    <source>
        <dbReference type="Proteomes" id="UP000186817"/>
    </source>
</evidence>
<organism evidence="1 2">
    <name type="scientific">Symbiodinium microadriaticum</name>
    <name type="common">Dinoflagellate</name>
    <name type="synonym">Zooxanthella microadriatica</name>
    <dbReference type="NCBI Taxonomy" id="2951"/>
    <lineage>
        <taxon>Eukaryota</taxon>
        <taxon>Sar</taxon>
        <taxon>Alveolata</taxon>
        <taxon>Dinophyceae</taxon>
        <taxon>Suessiales</taxon>
        <taxon>Symbiodiniaceae</taxon>
        <taxon>Symbiodinium</taxon>
    </lineage>
</organism>
<dbReference type="OrthoDB" id="444678at2759"/>
<dbReference type="Proteomes" id="UP000186817">
    <property type="component" value="Unassembled WGS sequence"/>
</dbReference>
<dbReference type="AlphaFoldDB" id="A0A1Q9BQN7"/>
<protein>
    <submittedName>
        <fullName evidence="1">Uncharacterized protein</fullName>
    </submittedName>
</protein>